<proteinExistence type="predicted"/>
<sequence>MVFFNLHDMMRILQTPSFLNKLIKHFVDEVAAESVDDVTVDFDNEVAADAACDVTADFVDEVEYA</sequence>
<evidence type="ECO:0000313" key="2">
    <source>
        <dbReference type="EMBL" id="SPC98544.1"/>
    </source>
</evidence>
<reference evidence="1" key="1">
    <citation type="submission" date="2018-02" db="EMBL/GenBank/DDBJ databases">
        <authorList>
            <person name="Cohen D.B."/>
            <person name="Kent A.D."/>
        </authorList>
    </citation>
    <scope>NUCLEOTIDE SEQUENCE</scope>
</reference>
<accession>A0A2N9F5R7</accession>
<protein>
    <submittedName>
        <fullName evidence="1">Uncharacterized protein</fullName>
    </submittedName>
</protein>
<dbReference type="EMBL" id="OIVN01001881">
    <property type="protein sequence ID" value="SPC98544.1"/>
    <property type="molecule type" value="Genomic_DNA"/>
</dbReference>
<organism evidence="1">
    <name type="scientific">Fagus sylvatica</name>
    <name type="common">Beechnut</name>
    <dbReference type="NCBI Taxonomy" id="28930"/>
    <lineage>
        <taxon>Eukaryota</taxon>
        <taxon>Viridiplantae</taxon>
        <taxon>Streptophyta</taxon>
        <taxon>Embryophyta</taxon>
        <taxon>Tracheophyta</taxon>
        <taxon>Spermatophyta</taxon>
        <taxon>Magnoliopsida</taxon>
        <taxon>eudicotyledons</taxon>
        <taxon>Gunneridae</taxon>
        <taxon>Pentapetalae</taxon>
        <taxon>rosids</taxon>
        <taxon>fabids</taxon>
        <taxon>Fagales</taxon>
        <taxon>Fagaceae</taxon>
        <taxon>Fagus</taxon>
    </lineage>
</organism>
<gene>
    <name evidence="1" type="ORF">FSB_LOCUS14169</name>
    <name evidence="2" type="ORF">FSB_LOCUS26426</name>
</gene>
<dbReference type="AlphaFoldDB" id="A0A2N9F5R7"/>
<dbReference type="EMBL" id="OIVN01000841">
    <property type="protein sequence ID" value="SPC86287.1"/>
    <property type="molecule type" value="Genomic_DNA"/>
</dbReference>
<evidence type="ECO:0000313" key="1">
    <source>
        <dbReference type="EMBL" id="SPC86287.1"/>
    </source>
</evidence>
<name>A0A2N9F5R7_FAGSY</name>